<feature type="transmembrane region" description="Helical" evidence="2">
    <location>
        <begin position="186"/>
        <end position="206"/>
    </location>
</feature>
<feature type="transmembrane region" description="Helical" evidence="2">
    <location>
        <begin position="74"/>
        <end position="93"/>
    </location>
</feature>
<feature type="compositionally biased region" description="Pro residues" evidence="1">
    <location>
        <begin position="375"/>
        <end position="384"/>
    </location>
</feature>
<dbReference type="Proteomes" id="UP000198210">
    <property type="component" value="Chromosome I"/>
</dbReference>
<feature type="transmembrane region" description="Helical" evidence="2">
    <location>
        <begin position="123"/>
        <end position="148"/>
    </location>
</feature>
<feature type="transmembrane region" description="Helical" evidence="2">
    <location>
        <begin position="44"/>
        <end position="62"/>
    </location>
</feature>
<feature type="transmembrane region" description="Helical" evidence="2">
    <location>
        <begin position="266"/>
        <end position="284"/>
    </location>
</feature>
<evidence type="ECO:0000256" key="2">
    <source>
        <dbReference type="SAM" id="Phobius"/>
    </source>
</evidence>
<reference evidence="3 4" key="1">
    <citation type="submission" date="2016-06" db="EMBL/GenBank/DDBJ databases">
        <authorList>
            <person name="Kjaerup R.B."/>
            <person name="Dalgaard T.S."/>
            <person name="Juul-Madsen H.R."/>
        </authorList>
    </citation>
    <scope>NUCLEOTIDE SEQUENCE [LARGE SCALE GENOMIC DNA]</scope>
    <source>
        <strain evidence="3 4">DSM 45097</strain>
    </source>
</reference>
<feature type="transmembrane region" description="Helical" evidence="2">
    <location>
        <begin position="227"/>
        <end position="254"/>
    </location>
</feature>
<dbReference type="RefSeq" id="WP_088968781.1">
    <property type="nucleotide sequence ID" value="NZ_JBHLYF010000045.1"/>
</dbReference>
<feature type="region of interest" description="Disordered" evidence="1">
    <location>
        <begin position="340"/>
        <end position="405"/>
    </location>
</feature>
<gene>
    <name evidence="3" type="ORF">GA0074704_0243</name>
</gene>
<proteinExistence type="predicted"/>
<keyword evidence="4" id="KW-1185">Reference proteome</keyword>
<dbReference type="AlphaFoldDB" id="A0A1C5GP63"/>
<organism evidence="3 4">
    <name type="scientific">Micromonospora siamensis</name>
    <dbReference type="NCBI Taxonomy" id="299152"/>
    <lineage>
        <taxon>Bacteria</taxon>
        <taxon>Bacillati</taxon>
        <taxon>Actinomycetota</taxon>
        <taxon>Actinomycetes</taxon>
        <taxon>Micromonosporales</taxon>
        <taxon>Micromonosporaceae</taxon>
        <taxon>Micromonospora</taxon>
    </lineage>
</organism>
<feature type="transmembrane region" description="Helical" evidence="2">
    <location>
        <begin position="99"/>
        <end position="116"/>
    </location>
</feature>
<feature type="transmembrane region" description="Helical" evidence="2">
    <location>
        <begin position="291"/>
        <end position="308"/>
    </location>
</feature>
<accession>A0A1C5GP63</accession>
<feature type="compositionally biased region" description="Polar residues" evidence="1">
    <location>
        <begin position="349"/>
        <end position="362"/>
    </location>
</feature>
<keyword evidence="2" id="KW-1133">Transmembrane helix</keyword>
<dbReference type="EMBL" id="LT607751">
    <property type="protein sequence ID" value="SCG35584.1"/>
    <property type="molecule type" value="Genomic_DNA"/>
</dbReference>
<feature type="transmembrane region" description="Helical" evidence="2">
    <location>
        <begin position="314"/>
        <end position="334"/>
    </location>
</feature>
<protein>
    <submittedName>
        <fullName evidence="3">Ribose/xylose/arabinose/galactoside ABC-type transport system, permease component</fullName>
    </submittedName>
</protein>
<evidence type="ECO:0000313" key="4">
    <source>
        <dbReference type="Proteomes" id="UP000198210"/>
    </source>
</evidence>
<name>A0A1C5GP63_9ACTN</name>
<keyword evidence="2" id="KW-0812">Transmembrane</keyword>
<evidence type="ECO:0000256" key="1">
    <source>
        <dbReference type="SAM" id="MobiDB-lite"/>
    </source>
</evidence>
<keyword evidence="2" id="KW-0472">Membrane</keyword>
<evidence type="ECO:0000313" key="3">
    <source>
        <dbReference type="EMBL" id="SCG35584.1"/>
    </source>
</evidence>
<sequence>MGYDEPGRSTTAEPSSGVPAAVLENVFDDPTHGEPGRDRVGVHVVWELLLLIGLVVLAMLLWQRDPAALRGTGLRTLLVDMVALGLLTLAAGLSLRTAAVNLAVGPVAVAAALHFAEQGDRGVAVAAVPALLVAALGGLVLALAVVVLHVPGWAASLAGAAGVIVYIERRAAPVLVQGEYEPRRTAWYLFAGFAAAAVLGGLFGAIRAVRRLVGRFRPVADPARRRGVLAAFVAGGALVGSTVLAVLAGILIAANGSGPVTPTSGLDWTVLAVGVAMLAGTSAYGRRGGIFGTLLAVCLVAVFLSWSSAQDWTISRWATGGVALAGGLVVTRLVEAFGRPRSNREESTEPTPTGDGTISSGWTLPRPTPVESWPPVMPTQPTEPPAQWEGPRWEPGPSRWDTGDR</sequence>